<accession>A0AAV5MRG0</accession>
<feature type="region of interest" description="Disordered" evidence="1">
    <location>
        <begin position="15"/>
        <end position="53"/>
    </location>
</feature>
<feature type="compositionally biased region" description="Polar residues" evidence="1">
    <location>
        <begin position="21"/>
        <end position="30"/>
    </location>
</feature>
<evidence type="ECO:0000256" key="1">
    <source>
        <dbReference type="SAM" id="MobiDB-lite"/>
    </source>
</evidence>
<proteinExistence type="predicted"/>
<reference evidence="2 3" key="1">
    <citation type="journal article" date="2021" name="Commun. Biol.">
        <title>The genome of Shorea leprosula (Dipterocarpaceae) highlights the ecological relevance of drought in aseasonal tropical rainforests.</title>
        <authorList>
            <person name="Ng K.K.S."/>
            <person name="Kobayashi M.J."/>
            <person name="Fawcett J.A."/>
            <person name="Hatakeyama M."/>
            <person name="Paape T."/>
            <person name="Ng C.H."/>
            <person name="Ang C.C."/>
            <person name="Tnah L.H."/>
            <person name="Lee C.T."/>
            <person name="Nishiyama T."/>
            <person name="Sese J."/>
            <person name="O'Brien M.J."/>
            <person name="Copetti D."/>
            <person name="Mohd Noor M.I."/>
            <person name="Ong R.C."/>
            <person name="Putra M."/>
            <person name="Sireger I.Z."/>
            <person name="Indrioko S."/>
            <person name="Kosugi Y."/>
            <person name="Izuno A."/>
            <person name="Isagi Y."/>
            <person name="Lee S.L."/>
            <person name="Shimizu K.K."/>
        </authorList>
    </citation>
    <scope>NUCLEOTIDE SEQUENCE [LARGE SCALE GENOMIC DNA]</scope>
    <source>
        <strain evidence="2">214</strain>
    </source>
</reference>
<evidence type="ECO:0000313" key="2">
    <source>
        <dbReference type="EMBL" id="GKV51719.1"/>
    </source>
</evidence>
<gene>
    <name evidence="2" type="ORF">SLEP1_g58348</name>
</gene>
<comment type="caution">
    <text evidence="2">The sequence shown here is derived from an EMBL/GenBank/DDBJ whole genome shotgun (WGS) entry which is preliminary data.</text>
</comment>
<keyword evidence="3" id="KW-1185">Reference proteome</keyword>
<dbReference type="AlphaFoldDB" id="A0AAV5MRG0"/>
<sequence>MKGVLSRTHGLEMHSWAGLSAHTSPSSNKTRMAIPYPVSGLGPNRKPRNWMQNHDIGAVGCSDLR</sequence>
<evidence type="ECO:0000313" key="3">
    <source>
        <dbReference type="Proteomes" id="UP001054252"/>
    </source>
</evidence>
<dbReference type="EMBL" id="BPVZ01000530">
    <property type="protein sequence ID" value="GKV51719.1"/>
    <property type="molecule type" value="Genomic_DNA"/>
</dbReference>
<dbReference type="Proteomes" id="UP001054252">
    <property type="component" value="Unassembled WGS sequence"/>
</dbReference>
<protein>
    <submittedName>
        <fullName evidence="2">Uncharacterized protein</fullName>
    </submittedName>
</protein>
<organism evidence="2 3">
    <name type="scientific">Rubroshorea leprosula</name>
    <dbReference type="NCBI Taxonomy" id="152421"/>
    <lineage>
        <taxon>Eukaryota</taxon>
        <taxon>Viridiplantae</taxon>
        <taxon>Streptophyta</taxon>
        <taxon>Embryophyta</taxon>
        <taxon>Tracheophyta</taxon>
        <taxon>Spermatophyta</taxon>
        <taxon>Magnoliopsida</taxon>
        <taxon>eudicotyledons</taxon>
        <taxon>Gunneridae</taxon>
        <taxon>Pentapetalae</taxon>
        <taxon>rosids</taxon>
        <taxon>malvids</taxon>
        <taxon>Malvales</taxon>
        <taxon>Dipterocarpaceae</taxon>
        <taxon>Rubroshorea</taxon>
    </lineage>
</organism>
<name>A0AAV5MRG0_9ROSI</name>